<evidence type="ECO:0000259" key="2">
    <source>
        <dbReference type="Pfam" id="PF24476"/>
    </source>
</evidence>
<dbReference type="InterPro" id="IPR056002">
    <property type="entry name" value="DUF7580"/>
</dbReference>
<reference evidence="3 4" key="1">
    <citation type="journal article" date="2024" name="IMA Fungus">
        <title>Apiospora arundinis, a panoply of carbohydrate-active enzymes and secondary metabolites.</title>
        <authorList>
            <person name="Sorensen T."/>
            <person name="Petersen C."/>
            <person name="Muurmann A.T."/>
            <person name="Christiansen J.V."/>
            <person name="Brundto M.L."/>
            <person name="Overgaard C.K."/>
            <person name="Boysen A.T."/>
            <person name="Wollenberg R.D."/>
            <person name="Larsen T.O."/>
            <person name="Sorensen J.L."/>
            <person name="Nielsen K.L."/>
            <person name="Sondergaard T.E."/>
        </authorList>
    </citation>
    <scope>NUCLEOTIDE SEQUENCE [LARGE SCALE GENOMIC DNA]</scope>
    <source>
        <strain evidence="3 4">AAU 773</strain>
    </source>
</reference>
<dbReference type="PANTHER" id="PTHR35186:SF4">
    <property type="entry name" value="PRION-INHIBITION AND PROPAGATION HELO DOMAIN-CONTAINING PROTEIN"/>
    <property type="match status" value="1"/>
</dbReference>
<evidence type="ECO:0000256" key="1">
    <source>
        <dbReference type="SAM" id="MobiDB-lite"/>
    </source>
</evidence>
<sequence length="613" mass="68521">MSGIELAGLVLGAFPIALWGLEQYRDVAKQMGFWFQIRSEYQRSAEELAYHRLSFESNLKLLLLPVVDDDDLLEDMMSEPGGPAWKNAAIQKALEKRLQKSYTLYLAILADMERVMKDLSKELATENEHVQAKVGGSHDHEHNTSKESLQSSKAGRGRAAKFRQPFAQSNRDFQVFRAKFTFGEEKRKELFREFKEYNERLEKLTSTSDAISQAQANRQAANSAASAVNTALLKFWNHADRLYRIMVEAWNCTHDQHCAQLVLQHRTTAEKEFRLGLSSVNPESPGSNSWATCAVRVKMLDRPEPQSMFIQATGKPPSGANGSTHLFSPSHKTKAPTKGALAPAIRTKKAHASVNSMTVTLLEKEDVSSMDVPSTPKDDDYIQSLCSTLARDTTSSRCIGYMQDDDIRYYLYSDESSGPRESEVQLSQMLCGEIKPPLSRRQRYYLALTLASSFVQLKDSPWMQGSWGKECVYFARGDSDNVLCLDSPYITHNFNPSAPPTPSAGQKTGHDIVSGIACLGIILLELCFNSAIEHHPMRARLPPADEHTKGAFDLIAAMEWLKEVDGEAGSDYTEAVEWCISGCRTLPGDGSWRRAMVEKVVIPLEKATNTWKS</sequence>
<keyword evidence="4" id="KW-1185">Reference proteome</keyword>
<gene>
    <name evidence="3" type="ORF">PGQ11_015174</name>
</gene>
<dbReference type="Pfam" id="PF24476">
    <property type="entry name" value="DUF7580"/>
    <property type="match status" value="1"/>
</dbReference>
<evidence type="ECO:0000313" key="4">
    <source>
        <dbReference type="Proteomes" id="UP001390339"/>
    </source>
</evidence>
<evidence type="ECO:0000313" key="3">
    <source>
        <dbReference type="EMBL" id="KAK8848694.1"/>
    </source>
</evidence>
<dbReference type="Proteomes" id="UP001390339">
    <property type="component" value="Unassembled WGS sequence"/>
</dbReference>
<feature type="compositionally biased region" description="Basic and acidic residues" evidence="1">
    <location>
        <begin position="127"/>
        <end position="145"/>
    </location>
</feature>
<dbReference type="EMBL" id="JAPCWZ010000010">
    <property type="protein sequence ID" value="KAK8848694.1"/>
    <property type="molecule type" value="Genomic_DNA"/>
</dbReference>
<accession>A0ABR2HLC0</accession>
<feature type="region of interest" description="Disordered" evidence="1">
    <location>
        <begin position="127"/>
        <end position="162"/>
    </location>
</feature>
<organism evidence="3 4">
    <name type="scientific">Apiospora arundinis</name>
    <dbReference type="NCBI Taxonomy" id="335852"/>
    <lineage>
        <taxon>Eukaryota</taxon>
        <taxon>Fungi</taxon>
        <taxon>Dikarya</taxon>
        <taxon>Ascomycota</taxon>
        <taxon>Pezizomycotina</taxon>
        <taxon>Sordariomycetes</taxon>
        <taxon>Xylariomycetidae</taxon>
        <taxon>Amphisphaeriales</taxon>
        <taxon>Apiosporaceae</taxon>
        <taxon>Apiospora</taxon>
    </lineage>
</organism>
<feature type="domain" description="DUF7580" evidence="2">
    <location>
        <begin position="234"/>
        <end position="609"/>
    </location>
</feature>
<proteinExistence type="predicted"/>
<protein>
    <recommendedName>
        <fullName evidence="2">DUF7580 domain-containing protein</fullName>
    </recommendedName>
</protein>
<comment type="caution">
    <text evidence="3">The sequence shown here is derived from an EMBL/GenBank/DDBJ whole genome shotgun (WGS) entry which is preliminary data.</text>
</comment>
<dbReference type="PANTHER" id="PTHR35186">
    <property type="entry name" value="ANK_REP_REGION DOMAIN-CONTAINING PROTEIN"/>
    <property type="match status" value="1"/>
</dbReference>
<name>A0ABR2HLC0_9PEZI</name>